<sequence length="60" mass="7419">MRMIDSYSKGESSFQRQDLDQFADQNWNMITNSWDKRLLLCYSDMMNNMYEYKYDEKWGP</sequence>
<feature type="non-terminal residue" evidence="1">
    <location>
        <position position="60"/>
    </location>
</feature>
<dbReference type="EMBL" id="LLXL01000146">
    <property type="protein sequence ID" value="PKK77116.1"/>
    <property type="molecule type" value="Genomic_DNA"/>
</dbReference>
<comment type="caution">
    <text evidence="1">The sequence shown here is derived from an EMBL/GenBank/DDBJ whole genome shotgun (WGS) entry which is preliminary data.</text>
</comment>
<accession>A0A2N1NQ21</accession>
<reference evidence="1 3" key="2">
    <citation type="submission" date="2017-10" db="EMBL/GenBank/DDBJ databases">
        <title>Extensive intraspecific genome diversity in a model arbuscular mycorrhizal fungus.</title>
        <authorList>
            <person name="Chen E.C.H."/>
            <person name="Morin E."/>
            <person name="Baudet D."/>
            <person name="Noel J."/>
            <person name="Ndikumana S."/>
            <person name="Charron P."/>
            <person name="St-Onge C."/>
            <person name="Giorgi J."/>
            <person name="Grigoriev I.V."/>
            <person name="Roux C."/>
            <person name="Martin F.M."/>
            <person name="Corradi N."/>
        </authorList>
    </citation>
    <scope>NUCLEOTIDE SEQUENCE [LARGE SCALE GENOMIC DNA]</scope>
    <source>
        <strain evidence="1 3">C2</strain>
    </source>
</reference>
<evidence type="ECO:0000313" key="1">
    <source>
        <dbReference type="EMBL" id="PKK75968.1"/>
    </source>
</evidence>
<name>A0A2N1NQ21_9GLOM</name>
<proteinExistence type="predicted"/>
<dbReference type="EMBL" id="LLXL01000210">
    <property type="protein sequence ID" value="PKK75968.1"/>
    <property type="molecule type" value="Genomic_DNA"/>
</dbReference>
<organism evidence="1 3">
    <name type="scientific">Rhizophagus irregularis</name>
    <dbReference type="NCBI Taxonomy" id="588596"/>
    <lineage>
        <taxon>Eukaryota</taxon>
        <taxon>Fungi</taxon>
        <taxon>Fungi incertae sedis</taxon>
        <taxon>Mucoromycota</taxon>
        <taxon>Glomeromycotina</taxon>
        <taxon>Glomeromycetes</taxon>
        <taxon>Glomerales</taxon>
        <taxon>Glomeraceae</taxon>
        <taxon>Rhizophagus</taxon>
    </lineage>
</organism>
<dbReference type="Proteomes" id="UP000233469">
    <property type="component" value="Unassembled WGS sequence"/>
</dbReference>
<protein>
    <submittedName>
        <fullName evidence="1">Uncharacterized protein</fullName>
    </submittedName>
</protein>
<evidence type="ECO:0000313" key="2">
    <source>
        <dbReference type="EMBL" id="PKK77116.1"/>
    </source>
</evidence>
<reference evidence="1 3" key="1">
    <citation type="submission" date="2016-04" db="EMBL/GenBank/DDBJ databases">
        <title>Genome analyses suggest a sexual origin of heterokaryosis in a supposedly ancient asexual fungus.</title>
        <authorList>
            <person name="Ropars J."/>
            <person name="Sedzielewska K."/>
            <person name="Noel J."/>
            <person name="Charron P."/>
            <person name="Farinelli L."/>
            <person name="Marton T."/>
            <person name="Kruger M."/>
            <person name="Pelin A."/>
            <person name="Brachmann A."/>
            <person name="Corradi N."/>
        </authorList>
    </citation>
    <scope>NUCLEOTIDE SEQUENCE [LARGE SCALE GENOMIC DNA]</scope>
    <source>
        <strain evidence="1 3">C2</strain>
    </source>
</reference>
<dbReference type="AlphaFoldDB" id="A0A2N1NQ21"/>
<gene>
    <name evidence="2" type="ORF">RhiirC2_732682</name>
    <name evidence="1" type="ORF">RhiirC2_735368</name>
</gene>
<evidence type="ECO:0000313" key="3">
    <source>
        <dbReference type="Proteomes" id="UP000233469"/>
    </source>
</evidence>